<evidence type="ECO:0000313" key="8">
    <source>
        <dbReference type="Proteomes" id="UP000630936"/>
    </source>
</evidence>
<evidence type="ECO:0000313" key="7">
    <source>
        <dbReference type="EMBL" id="GGZ14416.1"/>
    </source>
</evidence>
<evidence type="ECO:0000256" key="3">
    <source>
        <dbReference type="SAM" id="MobiDB-lite"/>
    </source>
</evidence>
<evidence type="ECO:0000256" key="2">
    <source>
        <dbReference type="ARBA" id="ARBA00023326"/>
    </source>
</evidence>
<dbReference type="Proteomes" id="UP000630936">
    <property type="component" value="Unassembled WGS sequence"/>
</dbReference>
<feature type="chain" id="PRO_5038380391" description="Cellulose 1,4-beta-cellobiosidase" evidence="4">
    <location>
        <begin position="27"/>
        <end position="561"/>
    </location>
</feature>
<reference evidence="7" key="2">
    <citation type="submission" date="2020-09" db="EMBL/GenBank/DDBJ databases">
        <authorList>
            <person name="Sun Q."/>
            <person name="Ohkuma M."/>
        </authorList>
    </citation>
    <scope>NUCLEOTIDE SEQUENCE</scope>
    <source>
        <strain evidence="7">JCM 4988</strain>
    </source>
</reference>
<accession>A0A918UJD0</accession>
<dbReference type="InterPro" id="IPR036116">
    <property type="entry name" value="FN3_sf"/>
</dbReference>
<feature type="signal peptide" evidence="4">
    <location>
        <begin position="1"/>
        <end position="26"/>
    </location>
</feature>
<protein>
    <recommendedName>
        <fullName evidence="9">Cellulose 1,4-beta-cellobiosidase</fullName>
    </recommendedName>
</protein>
<feature type="domain" description="PA14" evidence="6">
    <location>
        <begin position="39"/>
        <end position="182"/>
    </location>
</feature>
<dbReference type="Gene3D" id="2.60.40.10">
    <property type="entry name" value="Immunoglobulins"/>
    <property type="match status" value="3"/>
</dbReference>
<dbReference type="InterPro" id="IPR003961">
    <property type="entry name" value="FN3_dom"/>
</dbReference>
<keyword evidence="2" id="KW-0119">Carbohydrate metabolism</keyword>
<dbReference type="SMART" id="SM00758">
    <property type="entry name" value="PA14"/>
    <property type="match status" value="1"/>
</dbReference>
<comment type="caution">
    <text evidence="7">The sequence shown here is derived from an EMBL/GenBank/DDBJ whole genome shotgun (WGS) entry which is preliminary data.</text>
</comment>
<evidence type="ECO:0008006" key="9">
    <source>
        <dbReference type="Google" id="ProtNLM"/>
    </source>
</evidence>
<dbReference type="SUPFAM" id="SSF49265">
    <property type="entry name" value="Fibronectin type III"/>
    <property type="match status" value="1"/>
</dbReference>
<dbReference type="InterPro" id="IPR011658">
    <property type="entry name" value="PA14_dom"/>
</dbReference>
<dbReference type="AlphaFoldDB" id="A0A918UJD0"/>
<evidence type="ECO:0000259" key="6">
    <source>
        <dbReference type="PROSITE" id="PS51820"/>
    </source>
</evidence>
<evidence type="ECO:0000256" key="4">
    <source>
        <dbReference type="SAM" id="SignalP"/>
    </source>
</evidence>
<keyword evidence="1" id="KW-0378">Hydrolase</keyword>
<organism evidence="7 8">
    <name type="scientific">Streptomyces inusitatus</name>
    <dbReference type="NCBI Taxonomy" id="68221"/>
    <lineage>
        <taxon>Bacteria</taxon>
        <taxon>Bacillati</taxon>
        <taxon>Actinomycetota</taxon>
        <taxon>Actinomycetes</taxon>
        <taxon>Kitasatosporales</taxon>
        <taxon>Streptomycetaceae</taxon>
        <taxon>Streptomyces</taxon>
    </lineage>
</organism>
<reference evidence="7" key="1">
    <citation type="journal article" date="2014" name="Int. J. Syst. Evol. Microbiol.">
        <title>Complete genome sequence of Corynebacterium casei LMG S-19264T (=DSM 44701T), isolated from a smear-ripened cheese.</title>
        <authorList>
            <consortium name="US DOE Joint Genome Institute (JGI-PGF)"/>
            <person name="Walter F."/>
            <person name="Albersmeier A."/>
            <person name="Kalinowski J."/>
            <person name="Ruckert C."/>
        </authorList>
    </citation>
    <scope>NUCLEOTIDE SEQUENCE</scope>
    <source>
        <strain evidence="7">JCM 4988</strain>
    </source>
</reference>
<dbReference type="PROSITE" id="PS50853">
    <property type="entry name" value="FN3"/>
    <property type="match status" value="1"/>
</dbReference>
<dbReference type="Pfam" id="PF07691">
    <property type="entry name" value="PA14"/>
    <property type="match status" value="1"/>
</dbReference>
<keyword evidence="2" id="KW-0624">Polysaccharide degradation</keyword>
<dbReference type="InterPro" id="IPR037524">
    <property type="entry name" value="PA14/GLEYA"/>
</dbReference>
<feature type="region of interest" description="Disordered" evidence="3">
    <location>
        <begin position="452"/>
        <end position="471"/>
    </location>
</feature>
<dbReference type="GO" id="GO:0000272">
    <property type="term" value="P:polysaccharide catabolic process"/>
    <property type="evidence" value="ECO:0007669"/>
    <property type="project" value="UniProtKB-KW"/>
</dbReference>
<dbReference type="PROSITE" id="PS51820">
    <property type="entry name" value="PA14"/>
    <property type="match status" value="1"/>
</dbReference>
<feature type="domain" description="Fibronectin type-III" evidence="5">
    <location>
        <begin position="275"/>
        <end position="368"/>
    </location>
</feature>
<gene>
    <name evidence="7" type="ORF">GCM10010387_03150</name>
</gene>
<dbReference type="EMBL" id="BMWG01000001">
    <property type="protein sequence ID" value="GGZ14416.1"/>
    <property type="molecule type" value="Genomic_DNA"/>
</dbReference>
<evidence type="ECO:0000259" key="5">
    <source>
        <dbReference type="PROSITE" id="PS50853"/>
    </source>
</evidence>
<name>A0A918UJD0_9ACTN</name>
<proteinExistence type="predicted"/>
<sequence>MRPVRRFAPPALATTVVLATAGGLLAVSPHGAAAAAKPCVSPSFERQFFANTSFSGKPKKKDCADRISHNWGAGAPATGLPKDDFGVRWTVTRDFGSGGQFALDVAAQDGIRVYLDKKREVDLWKNVSATRKKTVNISIPSGKHTLRIDYVNWTGKADVKFAYQPRTSASVDKVKPLVPAGVALSYTATTGKAKLTWAKNKEMDLAGYGVFRRLKGAEFGAKPLATTAAATTSYTDATLPKTGDVYYYEVRAHDKAGNKSAGSADKGVTTADRTAPDRVAGVTGLGTTAGNALTWRASSKDVHHYEVWAAPVGGKDQDGPATVFGTSYTDPFADAGRPYAYTLHAVDTAGNISPVSSPTTVTRPTASTAPAPAALRGEPADAFTRLTWTRADGPETAATGFRVYRRTAPTGAWAPVGAVGAAETSYEDRTAPKGKAYYYVAALAPDAAESVPSAQSTVDRRTPATATGPLPPRLTLVSAGTTRSPITIGMKPGAGDEGRLLSGYVWDISGACGASGVVRTKDAVISWTPPYNGPCMATVFAADAYGRTGEQAATLEFMVIR</sequence>
<keyword evidence="8" id="KW-1185">Reference proteome</keyword>
<dbReference type="RefSeq" id="WP_190120988.1">
    <property type="nucleotide sequence ID" value="NZ_BMWG01000001.1"/>
</dbReference>
<dbReference type="GO" id="GO:0016798">
    <property type="term" value="F:hydrolase activity, acting on glycosyl bonds"/>
    <property type="evidence" value="ECO:0007669"/>
    <property type="project" value="UniProtKB-KW"/>
</dbReference>
<keyword evidence="1" id="KW-0326">Glycosidase</keyword>
<dbReference type="SUPFAM" id="SSF56988">
    <property type="entry name" value="Anthrax protective antigen"/>
    <property type="match status" value="1"/>
</dbReference>
<dbReference type="InterPro" id="IPR013783">
    <property type="entry name" value="Ig-like_fold"/>
</dbReference>
<keyword evidence="4" id="KW-0732">Signal</keyword>
<evidence type="ECO:0000256" key="1">
    <source>
        <dbReference type="ARBA" id="ARBA00023295"/>
    </source>
</evidence>